<proteinExistence type="predicted"/>
<evidence type="ECO:0000313" key="2">
    <source>
        <dbReference type="Proteomes" id="UP001597097"/>
    </source>
</evidence>
<protein>
    <recommendedName>
        <fullName evidence="3">Arylsulfatase</fullName>
    </recommendedName>
</protein>
<dbReference type="EMBL" id="JBHUCM010000019">
    <property type="protein sequence ID" value="MFD1540834.1"/>
    <property type="molecule type" value="Genomic_DNA"/>
</dbReference>
<organism evidence="1 2">
    <name type="scientific">Nonomuraea guangzhouensis</name>
    <dbReference type="NCBI Taxonomy" id="1291555"/>
    <lineage>
        <taxon>Bacteria</taxon>
        <taxon>Bacillati</taxon>
        <taxon>Actinomycetota</taxon>
        <taxon>Actinomycetes</taxon>
        <taxon>Streptosporangiales</taxon>
        <taxon>Streptosporangiaceae</taxon>
        <taxon>Nonomuraea</taxon>
    </lineage>
</organism>
<dbReference type="Proteomes" id="UP001597097">
    <property type="component" value="Unassembled WGS sequence"/>
</dbReference>
<evidence type="ECO:0008006" key="3">
    <source>
        <dbReference type="Google" id="ProtNLM"/>
    </source>
</evidence>
<gene>
    <name evidence="1" type="ORF">ACFSJ0_27505</name>
</gene>
<comment type="caution">
    <text evidence="1">The sequence shown here is derived from an EMBL/GenBank/DDBJ whole genome shotgun (WGS) entry which is preliminary data.</text>
</comment>
<dbReference type="RefSeq" id="WP_219537136.1">
    <property type="nucleotide sequence ID" value="NZ_JAHKRM010000035.1"/>
</dbReference>
<name>A0ABW4GEN7_9ACTN</name>
<sequence length="51" mass="5599">MAADGTDYLFNLTRDSREQADLAADRPGLLAELKAAWEKTDTSLLPYPTAD</sequence>
<evidence type="ECO:0000313" key="1">
    <source>
        <dbReference type="EMBL" id="MFD1540834.1"/>
    </source>
</evidence>
<accession>A0ABW4GEN7</accession>
<reference evidence="2" key="1">
    <citation type="journal article" date="2019" name="Int. J. Syst. Evol. Microbiol.">
        <title>The Global Catalogue of Microorganisms (GCM) 10K type strain sequencing project: providing services to taxonomists for standard genome sequencing and annotation.</title>
        <authorList>
            <consortium name="The Broad Institute Genomics Platform"/>
            <consortium name="The Broad Institute Genome Sequencing Center for Infectious Disease"/>
            <person name="Wu L."/>
            <person name="Ma J."/>
        </authorList>
    </citation>
    <scope>NUCLEOTIDE SEQUENCE [LARGE SCALE GENOMIC DNA]</scope>
    <source>
        <strain evidence="2">CGMCC 1.15399</strain>
    </source>
</reference>
<keyword evidence="2" id="KW-1185">Reference proteome</keyword>